<dbReference type="Pfam" id="PF01839">
    <property type="entry name" value="FG-GAP"/>
    <property type="match status" value="1"/>
</dbReference>
<proteinExistence type="predicted"/>
<evidence type="ECO:0000313" key="5">
    <source>
        <dbReference type="EMBL" id="MCR9013470.1"/>
    </source>
</evidence>
<protein>
    <submittedName>
        <fullName evidence="5">FG-GAP-like repeat-containing protein</fullName>
    </submittedName>
</protein>
<dbReference type="Gene3D" id="2.130.10.130">
    <property type="entry name" value="Integrin alpha, N-terminal"/>
    <property type="match status" value="3"/>
</dbReference>
<dbReference type="PANTHER" id="PTHR16026:SF0">
    <property type="entry name" value="CARTILAGE ACIDIC PROTEIN 1"/>
    <property type="match status" value="1"/>
</dbReference>
<dbReference type="InterPro" id="IPR011519">
    <property type="entry name" value="UnbV_ASPIC"/>
</dbReference>
<name>A0A9X2P4L0_9BACT</name>
<keyword evidence="2" id="KW-0677">Repeat</keyword>
<dbReference type="InterPro" id="IPR027039">
    <property type="entry name" value="Crtac1"/>
</dbReference>
<evidence type="ECO:0000256" key="1">
    <source>
        <dbReference type="ARBA" id="ARBA00022729"/>
    </source>
</evidence>
<evidence type="ECO:0000313" key="6">
    <source>
        <dbReference type="Proteomes" id="UP001142175"/>
    </source>
</evidence>
<dbReference type="InterPro" id="IPR013519">
    <property type="entry name" value="Int_alpha_beta-p"/>
</dbReference>
<evidence type="ECO:0000256" key="3">
    <source>
        <dbReference type="ARBA" id="ARBA00023180"/>
    </source>
</evidence>
<dbReference type="PANTHER" id="PTHR16026">
    <property type="entry name" value="CARTILAGE ACIDIC PROTEIN 1"/>
    <property type="match status" value="1"/>
</dbReference>
<dbReference type="AlphaFoldDB" id="A0A9X2P4L0"/>
<organism evidence="5 6">
    <name type="scientific">Aquiflexum gelatinilyticum</name>
    <dbReference type="NCBI Taxonomy" id="2961943"/>
    <lineage>
        <taxon>Bacteria</taxon>
        <taxon>Pseudomonadati</taxon>
        <taxon>Bacteroidota</taxon>
        <taxon>Cytophagia</taxon>
        <taxon>Cytophagales</taxon>
        <taxon>Cyclobacteriaceae</taxon>
        <taxon>Aquiflexum</taxon>
    </lineage>
</organism>
<dbReference type="SUPFAM" id="SSF69318">
    <property type="entry name" value="Integrin alpha N-terminal domain"/>
    <property type="match status" value="3"/>
</dbReference>
<dbReference type="InterPro" id="IPR028994">
    <property type="entry name" value="Integrin_alpha_N"/>
</dbReference>
<dbReference type="SMART" id="SM00191">
    <property type="entry name" value="Int_alpha"/>
    <property type="match status" value="4"/>
</dbReference>
<keyword evidence="3" id="KW-0325">Glycoprotein</keyword>
<dbReference type="Proteomes" id="UP001142175">
    <property type="component" value="Unassembled WGS sequence"/>
</dbReference>
<keyword evidence="1" id="KW-0732">Signal</keyword>
<feature type="domain" description="ASPIC/UnbV" evidence="4">
    <location>
        <begin position="517"/>
        <end position="584"/>
    </location>
</feature>
<evidence type="ECO:0000256" key="2">
    <source>
        <dbReference type="ARBA" id="ARBA00022737"/>
    </source>
</evidence>
<sequence>MKSFYYIGIFLLLIVYSCSQKENTLFQLRTQNETGIAFNNLIVETDSFNILTDEYIFNGGGVATGDFNNDGLPDLFFTGNQVANKLYLNEGKFKFKDVSLISGIEAKDRWSTGVTVVDINADGFLDVYVCGAMFKSPDKRANMLFVNQGLNEEGIPTFIESAAQYGIAGADNSMMATFFDYNNDGLLDLYVLNNEQSKSIPSNYREKITDGSAINNDRLYRNNGNETFTDVTLEAGITTEGFGLGLAVADLNGDGWSDLYISNDYTTNDILYINNQDGTFSNRSKEKLRHQSMFSMGSDISDYNNDGFPDIVTLDMLGENNYRKKTTISKNSYQTYISNEQWGYEYQHVRNMLHIGNGPDIPFSEIGFMAGMYQTDWSWSPLFVDMDNDGNKDLLITNGFPRDITDKDFANYRADVGGVASVRQLLDSIPVIKIPNYAYKNKGDWSFENVGDNWGLSKPSFSNGAVFADLDIDGDLDYVVNNINDPAFVFENTLNSKETKPNYLRIKLAGPTSNPFGIGAKIVVRFGENEFQYQEQQLSRGYLSAVEEIIHFGLDTINEVNSLEILWPDGRFEKTDGLLSNQVIELKHANASAKPAVLDFPFGPKSVSPILEEVSANLGIEYTHQEMDKIDYNVQRTLPHKLTQYGPSLAVGDLNGDGLEDFIIGSASGYSPVINLQNQNGIFSSKEMFVSEMEKSFEEMGMLLFDLDNDGDLDLYLVSGSSEFMPEAAEYQDRIYINDGKGNFSEQKEILPLIKTSGTTVRAADFDGDSFMDLFVGGRTPIAQYPLPDQSLILKNTQGKLEDVTDIVAPGLRRIGMVTDALWTDVDGDGDLDLMVAGELMAITLFINKNGKLEKVSDSGLENHLGWWNSLVSADFDGDGDMDYVAGNMGANNYYHPTAERPVKIYAKDFDSNRSIDPITITYFKDQENKYIPVPAHYWDDLYGQSTLFRRKFERYKQYARITEADLFTAEELEGVTILQGNYDRSSYLENLGNGKFKIHELPLLAQIAPVNGVAIDDVNTDGNLDVLLVGNDYGNEVFSGRYDAMTGLVLLGDGKGSFSPVRSLESGFVVPGDAKAMTILTMSDGKYIYLSSQNRNTLKIHAAENANTGKVFKVPARFHTVILELENGKTHKIEIFNRSGFLSNSGGTISLPSNLKSIKGIDYKGGVVGLEF</sequence>
<accession>A0A9X2P4L0</accession>
<dbReference type="InterPro" id="IPR013517">
    <property type="entry name" value="FG-GAP"/>
</dbReference>
<dbReference type="Pfam" id="PF13517">
    <property type="entry name" value="FG-GAP_3"/>
    <property type="match status" value="4"/>
</dbReference>
<comment type="caution">
    <text evidence="5">The sequence shown here is derived from an EMBL/GenBank/DDBJ whole genome shotgun (WGS) entry which is preliminary data.</text>
</comment>
<reference evidence="5" key="1">
    <citation type="submission" date="2022-08" db="EMBL/GenBank/DDBJ databases">
        <authorList>
            <person name="Zhang D."/>
        </authorList>
    </citation>
    <scope>NUCLEOTIDE SEQUENCE</scope>
    <source>
        <strain evidence="5">XJ19-11</strain>
    </source>
</reference>
<gene>
    <name evidence="5" type="ORF">NU887_00415</name>
</gene>
<evidence type="ECO:0000259" key="4">
    <source>
        <dbReference type="Pfam" id="PF07593"/>
    </source>
</evidence>
<keyword evidence="6" id="KW-1185">Reference proteome</keyword>
<dbReference type="EMBL" id="JANSUY010000001">
    <property type="protein sequence ID" value="MCR9013470.1"/>
    <property type="molecule type" value="Genomic_DNA"/>
</dbReference>
<dbReference type="PROSITE" id="PS51257">
    <property type="entry name" value="PROKAR_LIPOPROTEIN"/>
    <property type="match status" value="1"/>
</dbReference>
<dbReference type="RefSeq" id="WP_258421373.1">
    <property type="nucleotide sequence ID" value="NZ_JANSUY010000001.1"/>
</dbReference>
<dbReference type="Pfam" id="PF07593">
    <property type="entry name" value="UnbV_ASPIC"/>
    <property type="match status" value="1"/>
</dbReference>